<dbReference type="EMBL" id="JALJOV010001811">
    <property type="protein sequence ID" value="KAK9840682.1"/>
    <property type="molecule type" value="Genomic_DNA"/>
</dbReference>
<name>A0AAW1S444_9CHLO</name>
<dbReference type="Pfam" id="PF01676">
    <property type="entry name" value="Metalloenzyme"/>
    <property type="match status" value="1"/>
</dbReference>
<protein>
    <recommendedName>
        <fullName evidence="6">Metalloenzyme domain-containing protein</fullName>
    </recommendedName>
</protein>
<comment type="pathway">
    <text evidence="3">Carbohydrate degradation.</text>
</comment>
<evidence type="ECO:0000256" key="3">
    <source>
        <dbReference type="ARBA" id="ARBA00004921"/>
    </source>
</evidence>
<evidence type="ECO:0000313" key="8">
    <source>
        <dbReference type="Proteomes" id="UP001485043"/>
    </source>
</evidence>
<dbReference type="CDD" id="cd16011">
    <property type="entry name" value="iPGM_like"/>
    <property type="match status" value="1"/>
</dbReference>
<dbReference type="Proteomes" id="UP001485043">
    <property type="component" value="Unassembled WGS sequence"/>
</dbReference>
<dbReference type="GO" id="GO:0006096">
    <property type="term" value="P:glycolytic process"/>
    <property type="evidence" value="ECO:0007669"/>
    <property type="project" value="UniProtKB-KW"/>
</dbReference>
<dbReference type="PANTHER" id="PTHR31209">
    <property type="entry name" value="COFACTOR-INDEPENDENT PHOSPHOGLYCERATE MUTASE"/>
    <property type="match status" value="1"/>
</dbReference>
<evidence type="ECO:0000256" key="1">
    <source>
        <dbReference type="ARBA" id="ARBA00000370"/>
    </source>
</evidence>
<dbReference type="InterPro" id="IPR017850">
    <property type="entry name" value="Alkaline_phosphatase_core_sf"/>
</dbReference>
<sequence>MILRSARQLTLQSVHIPVKPASTEDTRQIAVKIADSSKDREQLLDWPQSSVVACFILHPAVAIWRRHSEAAMTEGRRSALGACSRLHSSSQRRRYLESLFMGMEGDSCPAGSLGHQTPLQAADIPILDGVAASGLNGLLDPVEPGLACGSDTAHLSILGFDPRRYYRGRGAFESMGAGIDMNAGDIAFKSNFATLNTTNGIVERRRADRIFEDLGPILCESLDGLTLPSFPQHAVCVRYATEHRCGVVVRGPGLSDAITGTDPLRDNLPLQEVRPTDDSEDAAHTAAVITELSLAMHQILQAHPINAARIAEGKPAANIVLLRGCGSRIAVEPFPERHGLRAAMVAPTKVIAGLGASLGFDIILAPGATGDYRTQLSAKAEAIADALIHKGYHFAFLHVKAVDDTGHDRLPMLKVKFLEALDVMVVLLGWAAYPCSLFPHQRRPPVQRLEPSSADR</sequence>
<comment type="similarity">
    <text evidence="4">Belongs to the BPG-independent phosphoglycerate mutase family. A-PGAM subfamily.</text>
</comment>
<dbReference type="InterPro" id="IPR006124">
    <property type="entry name" value="Metalloenzyme"/>
</dbReference>
<evidence type="ECO:0000259" key="6">
    <source>
        <dbReference type="Pfam" id="PF01676"/>
    </source>
</evidence>
<dbReference type="Gene3D" id="3.40.720.10">
    <property type="entry name" value="Alkaline Phosphatase, subunit A"/>
    <property type="match status" value="1"/>
</dbReference>
<organism evidence="7 8">
    <name type="scientific">Apatococcus fuscideae</name>
    <dbReference type="NCBI Taxonomy" id="2026836"/>
    <lineage>
        <taxon>Eukaryota</taxon>
        <taxon>Viridiplantae</taxon>
        <taxon>Chlorophyta</taxon>
        <taxon>core chlorophytes</taxon>
        <taxon>Trebouxiophyceae</taxon>
        <taxon>Chlorellales</taxon>
        <taxon>Chlorellaceae</taxon>
        <taxon>Apatococcus</taxon>
    </lineage>
</organism>
<gene>
    <name evidence="7" type="ORF">WJX84_002964</name>
</gene>
<dbReference type="PANTHER" id="PTHR31209:SF0">
    <property type="entry name" value="METALLOENZYME DOMAIN-CONTAINING PROTEIN"/>
    <property type="match status" value="1"/>
</dbReference>
<dbReference type="Pfam" id="PF10143">
    <property type="entry name" value="PhosphMutase"/>
    <property type="match status" value="1"/>
</dbReference>
<dbReference type="InterPro" id="IPR004456">
    <property type="entry name" value="Pglycerate_mutase_ApgM"/>
</dbReference>
<comment type="catalytic activity">
    <reaction evidence="1">
        <text>(2R)-2-phosphoglycerate = (2R)-3-phosphoglycerate</text>
        <dbReference type="Rhea" id="RHEA:15901"/>
        <dbReference type="ChEBI" id="CHEBI:58272"/>
        <dbReference type="ChEBI" id="CHEBI:58289"/>
        <dbReference type="EC" id="5.4.2.12"/>
    </reaction>
</comment>
<accession>A0AAW1S444</accession>
<dbReference type="GO" id="GO:0004619">
    <property type="term" value="F:phosphoglycerate mutase activity"/>
    <property type="evidence" value="ECO:0007669"/>
    <property type="project" value="UniProtKB-EC"/>
</dbReference>
<comment type="function">
    <text evidence="2">Catalyzes the interconversion of 2-phosphoglycerate and 3-phosphoglycerate.</text>
</comment>
<evidence type="ECO:0000256" key="2">
    <source>
        <dbReference type="ARBA" id="ARBA00002315"/>
    </source>
</evidence>
<dbReference type="AlphaFoldDB" id="A0AAW1S444"/>
<proteinExistence type="inferred from homology"/>
<evidence type="ECO:0000313" key="7">
    <source>
        <dbReference type="EMBL" id="KAK9840682.1"/>
    </source>
</evidence>
<keyword evidence="5" id="KW-0324">Glycolysis</keyword>
<keyword evidence="8" id="KW-1185">Reference proteome</keyword>
<dbReference type="GO" id="GO:0046872">
    <property type="term" value="F:metal ion binding"/>
    <property type="evidence" value="ECO:0007669"/>
    <property type="project" value="InterPro"/>
</dbReference>
<evidence type="ECO:0000256" key="4">
    <source>
        <dbReference type="ARBA" id="ARBA00005524"/>
    </source>
</evidence>
<dbReference type="InterPro" id="IPR042253">
    <property type="entry name" value="Pglycerate_mutase_ApgM_sf"/>
</dbReference>
<comment type="caution">
    <text evidence="7">The sequence shown here is derived from an EMBL/GenBank/DDBJ whole genome shotgun (WGS) entry which is preliminary data.</text>
</comment>
<dbReference type="SUPFAM" id="SSF53649">
    <property type="entry name" value="Alkaline phosphatase-like"/>
    <property type="match status" value="1"/>
</dbReference>
<dbReference type="Gene3D" id="3.30.70.2130">
    <property type="entry name" value="Metalloenzyme domain"/>
    <property type="match status" value="1"/>
</dbReference>
<reference evidence="7 8" key="1">
    <citation type="journal article" date="2024" name="Nat. Commun.">
        <title>Phylogenomics reveals the evolutionary origins of lichenization in chlorophyte algae.</title>
        <authorList>
            <person name="Puginier C."/>
            <person name="Libourel C."/>
            <person name="Otte J."/>
            <person name="Skaloud P."/>
            <person name="Haon M."/>
            <person name="Grisel S."/>
            <person name="Petersen M."/>
            <person name="Berrin J.G."/>
            <person name="Delaux P.M."/>
            <person name="Dal Grande F."/>
            <person name="Keller J."/>
        </authorList>
    </citation>
    <scope>NUCLEOTIDE SEQUENCE [LARGE SCALE GENOMIC DNA]</scope>
    <source>
        <strain evidence="7 8">SAG 2523</strain>
    </source>
</reference>
<feature type="domain" description="Metalloenzyme" evidence="6">
    <location>
        <begin position="107"/>
        <end position="425"/>
    </location>
</feature>
<evidence type="ECO:0000256" key="5">
    <source>
        <dbReference type="ARBA" id="ARBA00023152"/>
    </source>
</evidence>